<dbReference type="PANTHER" id="PTHR35401">
    <property type="entry name" value="COPG FAMILY HELIX-TURN-HELIX PROTEIN-RELATED-RELATED"/>
    <property type="match status" value="1"/>
</dbReference>
<dbReference type="RefSeq" id="WP_200193305.1">
    <property type="nucleotide sequence ID" value="NZ_JAENHM010000035.1"/>
</dbReference>
<dbReference type="InterPro" id="IPR010985">
    <property type="entry name" value="Ribbon_hlx_hlx"/>
</dbReference>
<protein>
    <submittedName>
        <fullName evidence="7">DUF1778 domain-containing protein</fullName>
    </submittedName>
</protein>
<evidence type="ECO:0000256" key="3">
    <source>
        <dbReference type="ARBA" id="ARBA00023015"/>
    </source>
</evidence>
<keyword evidence="5" id="KW-0804">Transcription</keyword>
<gene>
    <name evidence="7" type="ORF">JHL17_11820</name>
</gene>
<keyword evidence="8" id="KW-1185">Reference proteome</keyword>
<dbReference type="EMBL" id="JAENHM010000035">
    <property type="protein sequence ID" value="MBK1838102.1"/>
    <property type="molecule type" value="Genomic_DNA"/>
</dbReference>
<name>A0ABS1F3W7_9PROT</name>
<evidence type="ECO:0000256" key="4">
    <source>
        <dbReference type="ARBA" id="ARBA00023125"/>
    </source>
</evidence>
<evidence type="ECO:0000313" key="8">
    <source>
        <dbReference type="Proteomes" id="UP000652760"/>
    </source>
</evidence>
<dbReference type="SUPFAM" id="SSF47598">
    <property type="entry name" value="Ribbon-helix-helix"/>
    <property type="match status" value="1"/>
</dbReference>
<accession>A0ABS1F3W7</accession>
<sequence length="95" mass="10825">MLRNQDTDAQSVTINMRVPPNKRDVIDRAAKLAGKTRTEFVIEAAFHAAEDALLDQRVFYLDDASHKRFLEMLDEPVGDIDRLRALMAGKAPWEK</sequence>
<evidence type="ECO:0000313" key="7">
    <source>
        <dbReference type="EMBL" id="MBK1838102.1"/>
    </source>
</evidence>
<dbReference type="PANTHER" id="PTHR35401:SF1">
    <property type="entry name" value="CYTOPLASMIC PROTEIN"/>
    <property type="match status" value="1"/>
</dbReference>
<keyword evidence="3" id="KW-0805">Transcription regulation</keyword>
<dbReference type="Proteomes" id="UP000652760">
    <property type="component" value="Unassembled WGS sequence"/>
</dbReference>
<comment type="caution">
    <text evidence="7">The sequence shown here is derived from an EMBL/GenBank/DDBJ whole genome shotgun (WGS) entry which is preliminary data.</text>
</comment>
<evidence type="ECO:0000256" key="2">
    <source>
        <dbReference type="ARBA" id="ARBA00022649"/>
    </source>
</evidence>
<evidence type="ECO:0000256" key="1">
    <source>
        <dbReference type="ARBA" id="ARBA00022491"/>
    </source>
</evidence>
<evidence type="ECO:0000256" key="6">
    <source>
        <dbReference type="ARBA" id="ARBA00049988"/>
    </source>
</evidence>
<dbReference type="Gene3D" id="1.20.5.780">
    <property type="entry name" value="Single helix bin"/>
    <property type="match status" value="1"/>
</dbReference>
<comment type="similarity">
    <text evidence="6">Belongs to the TacA antitoxin family.</text>
</comment>
<organism evidence="7 8">
    <name type="scientific">Azospirillum endophyticum</name>
    <dbReference type="NCBI Taxonomy" id="2800326"/>
    <lineage>
        <taxon>Bacteria</taxon>
        <taxon>Pseudomonadati</taxon>
        <taxon>Pseudomonadota</taxon>
        <taxon>Alphaproteobacteria</taxon>
        <taxon>Rhodospirillales</taxon>
        <taxon>Azospirillaceae</taxon>
        <taxon>Azospirillum</taxon>
    </lineage>
</organism>
<keyword evidence="1" id="KW-0678">Repressor</keyword>
<evidence type="ECO:0000256" key="5">
    <source>
        <dbReference type="ARBA" id="ARBA00023163"/>
    </source>
</evidence>
<keyword evidence="2" id="KW-1277">Toxin-antitoxin system</keyword>
<keyword evidence="4" id="KW-0238">DNA-binding</keyword>
<dbReference type="Pfam" id="PF08681">
    <property type="entry name" value="TacA1"/>
    <property type="match status" value="1"/>
</dbReference>
<dbReference type="InterPro" id="IPR014795">
    <property type="entry name" value="TacA_1-like"/>
</dbReference>
<proteinExistence type="inferred from homology"/>
<reference evidence="8" key="1">
    <citation type="submission" date="2021-01" db="EMBL/GenBank/DDBJ databases">
        <title>Genome public.</title>
        <authorList>
            <person name="Liu C."/>
            <person name="Sun Q."/>
        </authorList>
    </citation>
    <scope>NUCLEOTIDE SEQUENCE [LARGE SCALE GENOMIC DNA]</scope>
    <source>
        <strain evidence="8">YIM B02556</strain>
    </source>
</reference>